<evidence type="ECO:0000259" key="2">
    <source>
        <dbReference type="PROSITE" id="PS50011"/>
    </source>
</evidence>
<proteinExistence type="predicted"/>
<dbReference type="Gene3D" id="1.10.510.10">
    <property type="entry name" value="Transferase(Phosphotransferase) domain 1"/>
    <property type="match status" value="1"/>
</dbReference>
<dbReference type="Proteomes" id="UP000292702">
    <property type="component" value="Unassembled WGS sequence"/>
</dbReference>
<dbReference type="InterPro" id="IPR051681">
    <property type="entry name" value="Ser/Thr_Kinases-Pseudokinases"/>
</dbReference>
<dbReference type="InterPro" id="IPR000719">
    <property type="entry name" value="Prot_kinase_dom"/>
</dbReference>
<evidence type="ECO:0000256" key="1">
    <source>
        <dbReference type="SAM" id="MobiDB-lite"/>
    </source>
</evidence>
<evidence type="ECO:0000313" key="3">
    <source>
        <dbReference type="EMBL" id="TCD66571.1"/>
    </source>
</evidence>
<name>A0A4R0REK5_9APHY</name>
<gene>
    <name evidence="3" type="ORF">EIP91_001239</name>
</gene>
<accession>A0A4R0REK5</accession>
<feature type="compositionally biased region" description="Low complexity" evidence="1">
    <location>
        <begin position="366"/>
        <end position="380"/>
    </location>
</feature>
<feature type="domain" description="Protein kinase" evidence="2">
    <location>
        <begin position="467"/>
        <end position="647"/>
    </location>
</feature>
<dbReference type="PROSITE" id="PS50011">
    <property type="entry name" value="PROTEIN_KINASE_DOM"/>
    <property type="match status" value="1"/>
</dbReference>
<reference evidence="3 4" key="1">
    <citation type="submission" date="2018-11" db="EMBL/GenBank/DDBJ databases">
        <title>Genome assembly of Steccherinum ochraceum LE-BIN_3174, the white-rot fungus of the Steccherinaceae family (The Residual Polyporoid clade, Polyporales, Basidiomycota).</title>
        <authorList>
            <person name="Fedorova T.V."/>
            <person name="Glazunova O.A."/>
            <person name="Landesman E.O."/>
            <person name="Moiseenko K.V."/>
            <person name="Psurtseva N.V."/>
            <person name="Savinova O.S."/>
            <person name="Shakhova N.V."/>
            <person name="Tyazhelova T.V."/>
            <person name="Vasina D.V."/>
        </authorList>
    </citation>
    <scope>NUCLEOTIDE SEQUENCE [LARGE SCALE GENOMIC DNA]</scope>
    <source>
        <strain evidence="3 4">LE-BIN_3174</strain>
    </source>
</reference>
<evidence type="ECO:0000313" key="4">
    <source>
        <dbReference type="Proteomes" id="UP000292702"/>
    </source>
</evidence>
<dbReference type="OrthoDB" id="346907at2759"/>
<dbReference type="Pfam" id="PF07714">
    <property type="entry name" value="PK_Tyr_Ser-Thr"/>
    <property type="match status" value="1"/>
</dbReference>
<dbReference type="GO" id="GO:0004674">
    <property type="term" value="F:protein serine/threonine kinase activity"/>
    <property type="evidence" value="ECO:0007669"/>
    <property type="project" value="TreeGrafter"/>
</dbReference>
<dbReference type="EMBL" id="RWJN01000130">
    <property type="protein sequence ID" value="TCD66571.1"/>
    <property type="molecule type" value="Genomic_DNA"/>
</dbReference>
<feature type="compositionally biased region" description="Polar residues" evidence="1">
    <location>
        <begin position="219"/>
        <end position="231"/>
    </location>
</feature>
<dbReference type="PANTHER" id="PTHR44329">
    <property type="entry name" value="SERINE/THREONINE-PROTEIN KINASE TNNI3K-RELATED"/>
    <property type="match status" value="1"/>
</dbReference>
<keyword evidence="4" id="KW-1185">Reference proteome</keyword>
<dbReference type="SUPFAM" id="SSF56112">
    <property type="entry name" value="Protein kinase-like (PK-like)"/>
    <property type="match status" value="1"/>
</dbReference>
<dbReference type="AlphaFoldDB" id="A0A4R0REK5"/>
<feature type="compositionally biased region" description="Polar residues" evidence="1">
    <location>
        <begin position="283"/>
        <end position="298"/>
    </location>
</feature>
<dbReference type="InterPro" id="IPR001245">
    <property type="entry name" value="Ser-Thr/Tyr_kinase_cat_dom"/>
</dbReference>
<protein>
    <recommendedName>
        <fullName evidence="2">Protein kinase domain-containing protein</fullName>
    </recommendedName>
</protein>
<dbReference type="PANTHER" id="PTHR44329:SF214">
    <property type="entry name" value="PROTEIN KINASE DOMAIN-CONTAINING PROTEIN"/>
    <property type="match status" value="1"/>
</dbReference>
<feature type="region of interest" description="Disordered" evidence="1">
    <location>
        <begin position="219"/>
        <end position="242"/>
    </location>
</feature>
<comment type="caution">
    <text evidence="3">The sequence shown here is derived from an EMBL/GenBank/DDBJ whole genome shotgun (WGS) entry which is preliminary data.</text>
</comment>
<feature type="region of interest" description="Disordered" evidence="1">
    <location>
        <begin position="361"/>
        <end position="383"/>
    </location>
</feature>
<organism evidence="3 4">
    <name type="scientific">Steccherinum ochraceum</name>
    <dbReference type="NCBI Taxonomy" id="92696"/>
    <lineage>
        <taxon>Eukaryota</taxon>
        <taxon>Fungi</taxon>
        <taxon>Dikarya</taxon>
        <taxon>Basidiomycota</taxon>
        <taxon>Agaricomycotina</taxon>
        <taxon>Agaricomycetes</taxon>
        <taxon>Polyporales</taxon>
        <taxon>Steccherinaceae</taxon>
        <taxon>Steccherinum</taxon>
    </lineage>
</organism>
<sequence length="647" mass="70990">MAHSRPGYQIYQQHMSVLGFGLAIWNPLPQSSLYDKLKIGDVGYVREGEFFVLFSAASPLGARRLGQDVPSDFGQLSVGELMRREPRPPAALRSGLRWKDGGDLGFEHPLTFQVEDDALLGGGVLVTRYETYGYDTRRSDGFKRYVLGNYKSWTKFANSKGHNVKAEDLILVSGLDTTEDFAMAAFDYNKYGELAFTPGTIPSLPSQWGSWQSNFPIHSNCSPPFTQNPSPGTRPGAPPKAERRQCVFVRGYRIRLKMGIFPKVVSLDGVKDEWVGEAVSVASPTSAMVHSSAESPTDISVRRPSPQHTASHSHSPDHSPRPLPPRPSPPILTDVHRATGSSSQDRFLQLIPVTMLPPEAYPPSLIGPSRPSNSGNSSISDYTGGSNGAIVGFPRLTLDDPASEKNLSKDDAQVAIDAVWALLDLHPHLSQASVRKPPNHRLRELAVKIALTYNVLPSSFLLLNTVLVDGEHRWMGGFSDIFYGEVDGMGVAIKRLRSFSSLPETKRAQFKKVFYRECLLWKGLAHQHILSFLGVAENIFPGNVSIVTPWMQNGRIGDYIQRLYEDGQLDGPAFPAAVNEWLRQIALGVQYLHSEHIVHGDLHGGNILVDSDGTIRLTDFGMSVTSDGTPYRYGSIHGGGAAADVPK</sequence>
<feature type="region of interest" description="Disordered" evidence="1">
    <location>
        <begin position="283"/>
        <end position="343"/>
    </location>
</feature>
<feature type="compositionally biased region" description="Pro residues" evidence="1">
    <location>
        <begin position="321"/>
        <end position="330"/>
    </location>
</feature>
<dbReference type="InterPro" id="IPR011009">
    <property type="entry name" value="Kinase-like_dom_sf"/>
</dbReference>
<dbReference type="GO" id="GO:0005524">
    <property type="term" value="F:ATP binding"/>
    <property type="evidence" value="ECO:0007669"/>
    <property type="project" value="InterPro"/>
</dbReference>